<dbReference type="InterPro" id="IPR002178">
    <property type="entry name" value="PTS_EIIA_type-2_dom"/>
</dbReference>
<dbReference type="RefSeq" id="WP_218327029.1">
    <property type="nucleotide sequence ID" value="NZ_JAHUZB010000006.1"/>
</dbReference>
<evidence type="ECO:0000313" key="3">
    <source>
        <dbReference type="Proteomes" id="UP000774130"/>
    </source>
</evidence>
<reference evidence="2 3" key="1">
    <citation type="submission" date="2021-06" db="EMBL/GenBank/DDBJ databases">
        <title>Enterococcus alishanensis sp. nov., a novel lactic acid bacterium isolated from fresh coffee beans.</title>
        <authorList>
            <person name="Chen Y.-S."/>
        </authorList>
    </citation>
    <scope>NUCLEOTIDE SEQUENCE [LARGE SCALE GENOMIC DNA]</scope>
    <source>
        <strain evidence="2 3">ALS3</strain>
    </source>
</reference>
<name>A0ABS6TFV3_9ENTE</name>
<evidence type="ECO:0000259" key="1">
    <source>
        <dbReference type="PROSITE" id="PS51094"/>
    </source>
</evidence>
<dbReference type="PROSITE" id="PS51094">
    <property type="entry name" value="PTS_EIIA_TYPE_2"/>
    <property type="match status" value="1"/>
</dbReference>
<accession>A0ABS6TFV3</accession>
<keyword evidence="2" id="KW-0813">Transport</keyword>
<dbReference type="EMBL" id="JAHUZB010000006">
    <property type="protein sequence ID" value="MBV7391819.1"/>
    <property type="molecule type" value="Genomic_DNA"/>
</dbReference>
<sequence length="140" mass="15840">MSENKLYQVAMVDTFSNVQEIYQFLSQKAATTAPEKVSQQLKERVDLGSIMVAEKVALPHIESPDILTSQVLLVKLQQTFDWEKQGDVAFVIAILLKENEAVEIKKRIALFIRKLADDEFVENLLAANHIKQITEIVGEI</sequence>
<feature type="domain" description="PTS EIIA type-2" evidence="1">
    <location>
        <begin position="1"/>
        <end position="140"/>
    </location>
</feature>
<dbReference type="Proteomes" id="UP000774130">
    <property type="component" value="Unassembled WGS sequence"/>
</dbReference>
<keyword evidence="3" id="KW-1185">Reference proteome</keyword>
<gene>
    <name evidence="2" type="ORF">KUA55_14110</name>
</gene>
<protein>
    <submittedName>
        <fullName evidence="2">PTS sugar transporter subunit IIA</fullName>
    </submittedName>
</protein>
<organism evidence="2 3">
    <name type="scientific">Enterococcus alishanensis</name>
    <dbReference type="NCBI Taxonomy" id="1303817"/>
    <lineage>
        <taxon>Bacteria</taxon>
        <taxon>Bacillati</taxon>
        <taxon>Bacillota</taxon>
        <taxon>Bacilli</taxon>
        <taxon>Lactobacillales</taxon>
        <taxon>Enterococcaceae</taxon>
        <taxon>Enterococcus</taxon>
    </lineage>
</organism>
<keyword evidence="2" id="KW-0762">Sugar transport</keyword>
<dbReference type="Pfam" id="PF00359">
    <property type="entry name" value="PTS_EIIA_2"/>
    <property type="match status" value="1"/>
</dbReference>
<evidence type="ECO:0000313" key="2">
    <source>
        <dbReference type="EMBL" id="MBV7391819.1"/>
    </source>
</evidence>
<proteinExistence type="predicted"/>
<comment type="caution">
    <text evidence="2">The sequence shown here is derived from an EMBL/GenBank/DDBJ whole genome shotgun (WGS) entry which is preliminary data.</text>
</comment>